<dbReference type="Gene3D" id="2.60.120.200">
    <property type="match status" value="6"/>
</dbReference>
<dbReference type="Gene3D" id="2.60.40.2810">
    <property type="match status" value="1"/>
</dbReference>
<dbReference type="Pfam" id="PF17892">
    <property type="entry name" value="Cadherin_5"/>
    <property type="match status" value="4"/>
</dbReference>
<feature type="domain" description="Cadherin-like" evidence="2">
    <location>
        <begin position="1122"/>
        <end position="1210"/>
    </location>
</feature>
<dbReference type="InterPro" id="IPR009784">
    <property type="entry name" value="DUF1349"/>
</dbReference>
<dbReference type="NCBIfam" id="NF012211">
    <property type="entry name" value="tand_rpt_95"/>
    <property type="match status" value="5"/>
</dbReference>
<keyword evidence="4" id="KW-1185">Reference proteome</keyword>
<dbReference type="InterPro" id="IPR013320">
    <property type="entry name" value="ConA-like_dom_sf"/>
</dbReference>
<organism evidence="3 4">
    <name type="scientific">Roseivivax lentus</name>
    <dbReference type="NCBI Taxonomy" id="633194"/>
    <lineage>
        <taxon>Bacteria</taxon>
        <taxon>Pseudomonadati</taxon>
        <taxon>Pseudomonadota</taxon>
        <taxon>Alphaproteobacteria</taxon>
        <taxon>Rhodobacterales</taxon>
        <taxon>Roseobacteraceae</taxon>
        <taxon>Roseivivax</taxon>
    </lineage>
</organism>
<dbReference type="InterPro" id="IPR041690">
    <property type="entry name" value="Cadherin_5"/>
</dbReference>
<evidence type="ECO:0000259" key="2">
    <source>
        <dbReference type="Pfam" id="PF17892"/>
    </source>
</evidence>
<dbReference type="SUPFAM" id="SSF49899">
    <property type="entry name" value="Concanavalin A-like lectins/glucanases"/>
    <property type="match status" value="6"/>
</dbReference>
<protein>
    <submittedName>
        <fullName evidence="3">Regulation of enolase protein 1, concanavalin A-like superfamily</fullName>
    </submittedName>
</protein>
<evidence type="ECO:0000313" key="4">
    <source>
        <dbReference type="Proteomes" id="UP000186684"/>
    </source>
</evidence>
<dbReference type="Pfam" id="PF17851">
    <property type="entry name" value="GH43_C2"/>
    <property type="match status" value="2"/>
</dbReference>
<accession>A0A1N7Q255</accession>
<sequence>MGWGHGSANGEAWLELVTPDGNYDLWNINNSARAMQDVSDEDFAVETRFLSTPDTGAQTQGILIESDANNWIRFDVYSDGTSLRAFAAVTLDGQSSARINVVIPEGSAEFIRVSRDGRVWTFEYSGDGETWVEAGNFSQELTVTSAGVFAGNSGAATGYTAQIDYFEISSDPLTTEDGVAYQSDFVDAPSPPSDPFSDDFSSLSLGGGWRIEGPSGVTSGLVSDGIDSWLELITPDGNFDLWNNNNAGRAMQDTPDEDFTLSTRFLSVPSERYQMQGILVEQDEANWIRFDTYSDGNVLRVFAAVTVNGASSVRISAALPTAAAPYLEVVRVGDEWTFRYSTDGATWVTAGSFTHALNVTATGVYAGNAAGATGFTAQVDYFETSLAPLGSEDGTVIGANTGPTAQDDAVAAMADTEVSINAADLLANDSDPENDTLVITGYTQPTNGTLTDNLDGTWTYTPGTGYVGDDTFTYSVSDGELTDSATVTVTVQAPSPPSDPFSDDFSSLSLGGGWRIEGPSGVTSGLVSDGIDSWLELITPDGNFDLWNNNNAGRAMQDTPDEDFTLSTRFLSVPSERYQMQGILVEQDEANWIRFDTYSDGNVLRVFAAVTVNGASSVRISAALPTAAAPYLEVVRVGDEWTFRYSTDGATWVTAGSFTHALNVTATGVYAGNAAGATGFTAQVDYFETSLAPLGSEDGSLMPVDAVDDSLVTDADVPLTFAVADLLYNDLEPDGTTLTVISVGSPQNGTLTDNQDGTWTYAPDAGYQGYDVFEYTVSDGITEDTAQVVLTVGTPPPPSFVSDDFHNSALGLQWQIVAPNGTSHSLGSEGQESFLSLSTGPGNHDIWNGNNAVRAMQDVSDEDFEIEARFLSVPTEAYQMQGFLIEGDESNWLRFDTYSDGSRLYAFAASTVEGSSSQLFRTVIPEGAAPYLRLDRTGDTFTFSYSTDGETWAVAGTATRSIVVTQTGVFGASVGAADGFSAIVDYVEATSDPVLTEDTFTFSYSTDGETWAVAGTATRSIVVTQTGVFGASVGAADGFSAIVDYVEATSDPVLTEDTFTFSYSTDGETWAVAGTATRSIVVTQTGVFGASVGAADGFSAIVDYVEATSDPVLTEDGITAPPNAVDDSFATAPDVPLTLSTAELIANDIEPDGDPMVIVSVTAPSNGTLTDNGDGTYTYTPAAGYEGYDGFAYTVSDGTSEDTATVTLTVGTPPPPELVADDFNGSTLSHNWQVVPKQGATFGLGGNADDAYLEIATTGGNFDLWGTTRNAPRAMQEITDEDFSYEVRFISTPSQAHQMQGFLIEEGAGTWLRYDMYSDGTRLYAFAALTVGGNSSVLLKTPIPETVEYLRLERNADLFTFSYSEDGDAWTVAGDAVIAMAPTQAGVFAGSVGADSGLTVQVDYVQSSETPLLDEDAGYEPAPAPPVTAPDNFSMDPDTFLEFTAADLLSNDYDINRDELVIVGFSGLENGTIDGLGGGNYVYMPAPSFEGIETFTYTVSDGSFTSEGQVSVLVDLFDAVSDDFSGDALSSVWTFEGISGAAYIGYDGVEAFAQIISPQGVQVSASGNLTTPRLMQDVLDLDFQIQAGFLTEPGLKYQEHGLLVVEDDGNWLRFDLAYTGNKLTLIVGNIDGNTTTYPLFSTVGSGAVEEFRITREGDLFTFEYRGDTSDWIVAHTLEREMTVTKVGVFAGSTSFDSDVPGYIAQIDYFQNSLDPIVDEDGSYVPQNHAPVASDDAFGVPDNLIFSYDDLLANDYDPDVGDTISVTSVGSVSHGTLTDNGDGTFLYVPDEGFQGLDSFAYTITDGTLTSQATATLDVQKPIDVWHGDVQSFGSPGEGQRWINILGNAADTVSSLAYSLNGGALVSLSMGPDTRRLQENGDFNIDIDYALLDPSATDDIVTIYATLANGAVFAQDVTIEYEGGGTWDPNYAIDWGSVADIQEVVQVVDGAWTWDENGARPVQLGYDRLLVLGDQSWDNYELNVVITAHDLQNVDPLGRDGGGLAIGMLWDGHTTGRFTGWQPASGYEPGASFFYTHLFKSHSYHTFSEVLGTTRSLSLEEGLSYNFTVRVEQIGLYDRLYSLKAWEVGTTEPVDWTLQTVETFSLDEAPATGSIYLNAHYFDVTFGDLTVTEITGDDIIQGDETDEVLMAVNVLDAAPGIGEIDVFVGSGGSDIFVFGDANGTYYDDTTASDEGLNDYGFVWDFEVGIDMVQLAGGPVDYVLTENHAGLTPGTAIWRVGQADESDELIGLLNDVTGLDLYGTSFIYEGQFA</sequence>
<dbReference type="Gene3D" id="2.60.40.3440">
    <property type="match status" value="4"/>
</dbReference>
<dbReference type="Proteomes" id="UP000186684">
    <property type="component" value="Unassembled WGS sequence"/>
</dbReference>
<feature type="domain" description="Cadherin-like" evidence="2">
    <location>
        <begin position="1727"/>
        <end position="1817"/>
    </location>
</feature>
<evidence type="ECO:0000259" key="1">
    <source>
        <dbReference type="Pfam" id="PF17851"/>
    </source>
</evidence>
<dbReference type="InterPro" id="IPR041542">
    <property type="entry name" value="GH43_C2"/>
</dbReference>
<dbReference type="Pfam" id="PF17963">
    <property type="entry name" value="Big_9"/>
    <property type="match status" value="1"/>
</dbReference>
<feature type="domain" description="Beta-xylosidase C-terminal Concanavalin A-like" evidence="1">
    <location>
        <begin position="1221"/>
        <end position="1390"/>
    </location>
</feature>
<feature type="domain" description="Beta-xylosidase C-terminal Concanavalin A-like" evidence="1">
    <location>
        <begin position="802"/>
        <end position="967"/>
    </location>
</feature>
<dbReference type="EMBL" id="FTOQ01000025">
    <property type="protein sequence ID" value="SIT16926.1"/>
    <property type="molecule type" value="Genomic_DNA"/>
</dbReference>
<feature type="domain" description="Cadherin-like" evidence="2">
    <location>
        <begin position="400"/>
        <end position="492"/>
    </location>
</feature>
<name>A0A1N7Q255_9RHOB</name>
<feature type="domain" description="Cadherin-like" evidence="2">
    <location>
        <begin position="710"/>
        <end position="792"/>
    </location>
</feature>
<gene>
    <name evidence="3" type="ORF">SAMN05421759_1257</name>
</gene>
<dbReference type="Pfam" id="PF07081">
    <property type="entry name" value="DUF1349"/>
    <property type="match status" value="2"/>
</dbReference>
<reference evidence="4" key="1">
    <citation type="submission" date="2017-01" db="EMBL/GenBank/DDBJ databases">
        <authorList>
            <person name="Varghese N."/>
            <person name="Submissions S."/>
        </authorList>
    </citation>
    <scope>NUCLEOTIDE SEQUENCE [LARGE SCALE GENOMIC DNA]</scope>
    <source>
        <strain evidence="4">DSM 29430</strain>
    </source>
</reference>
<proteinExistence type="predicted"/>
<evidence type="ECO:0000313" key="3">
    <source>
        <dbReference type="EMBL" id="SIT16926.1"/>
    </source>
</evidence>
<dbReference type="STRING" id="633194.SAMN05421759_1257"/>